<comment type="caution">
    <text evidence="1">The sequence shown here is derived from an EMBL/GenBank/DDBJ whole genome shotgun (WGS) entry which is preliminary data.</text>
</comment>
<dbReference type="EMBL" id="JAFCMP010000023">
    <property type="protein sequence ID" value="KAG5191147.1"/>
    <property type="molecule type" value="Genomic_DNA"/>
</dbReference>
<organism evidence="1 2">
    <name type="scientific">Tribonema minus</name>
    <dbReference type="NCBI Taxonomy" id="303371"/>
    <lineage>
        <taxon>Eukaryota</taxon>
        <taxon>Sar</taxon>
        <taxon>Stramenopiles</taxon>
        <taxon>Ochrophyta</taxon>
        <taxon>PX clade</taxon>
        <taxon>Xanthophyceae</taxon>
        <taxon>Tribonematales</taxon>
        <taxon>Tribonemataceae</taxon>
        <taxon>Tribonema</taxon>
    </lineage>
</organism>
<reference evidence="1" key="1">
    <citation type="submission" date="2021-02" db="EMBL/GenBank/DDBJ databases">
        <title>First Annotated Genome of the Yellow-green Alga Tribonema minus.</title>
        <authorList>
            <person name="Mahan K.M."/>
        </authorList>
    </citation>
    <scope>NUCLEOTIDE SEQUENCE</scope>
    <source>
        <strain evidence="1">UTEX B ZZ1240</strain>
    </source>
</reference>
<protein>
    <submittedName>
        <fullName evidence="1">Uncharacterized protein</fullName>
    </submittedName>
</protein>
<evidence type="ECO:0000313" key="2">
    <source>
        <dbReference type="Proteomes" id="UP000664859"/>
    </source>
</evidence>
<dbReference type="AlphaFoldDB" id="A0A835ZB45"/>
<keyword evidence="2" id="KW-1185">Reference proteome</keyword>
<accession>A0A835ZB45</accession>
<dbReference type="Proteomes" id="UP000664859">
    <property type="component" value="Unassembled WGS sequence"/>
</dbReference>
<evidence type="ECO:0000313" key="1">
    <source>
        <dbReference type="EMBL" id="KAG5191147.1"/>
    </source>
</evidence>
<gene>
    <name evidence="1" type="ORF">JKP88DRAFT_11258</name>
</gene>
<sequence>MPLLNEDYQAVSHSMVQETWPEGSVNVNHWEVPTYMVQMSVFLQKRTLAVLQPIAEAWYGQPLAPLEVRPTRSFRRNSVVANHVEPHEDSAVAVKVVVECRSCERWPLFVGRPDGEVDAMYAAYGDMIMCDSLCVVQGRPLPLEGAMHSEFEAHFKLQA</sequence>
<proteinExistence type="predicted"/>
<name>A0A835ZB45_9STRA</name>